<evidence type="ECO:0000313" key="2">
    <source>
        <dbReference type="Proteomes" id="UP000054166"/>
    </source>
</evidence>
<dbReference type="AlphaFoldDB" id="A0A0C3BBX3"/>
<reference evidence="1 2" key="1">
    <citation type="submission" date="2014-04" db="EMBL/GenBank/DDBJ databases">
        <authorList>
            <consortium name="DOE Joint Genome Institute"/>
            <person name="Kuo A."/>
            <person name="Tarkka M."/>
            <person name="Buscot F."/>
            <person name="Kohler A."/>
            <person name="Nagy L.G."/>
            <person name="Floudas D."/>
            <person name="Copeland A."/>
            <person name="Barry K.W."/>
            <person name="Cichocki N."/>
            <person name="Veneault-Fourrey C."/>
            <person name="LaButti K."/>
            <person name="Lindquist E.A."/>
            <person name="Lipzen A."/>
            <person name="Lundell T."/>
            <person name="Morin E."/>
            <person name="Murat C."/>
            <person name="Sun H."/>
            <person name="Tunlid A."/>
            <person name="Henrissat B."/>
            <person name="Grigoriev I.V."/>
            <person name="Hibbett D.S."/>
            <person name="Martin F."/>
            <person name="Nordberg H.P."/>
            <person name="Cantor M.N."/>
            <person name="Hua S.X."/>
        </authorList>
    </citation>
    <scope>NUCLEOTIDE SEQUENCE [LARGE SCALE GENOMIC DNA]</scope>
    <source>
        <strain evidence="1 2">F 1598</strain>
    </source>
</reference>
<dbReference type="InParanoid" id="A0A0C3BBX3"/>
<dbReference type="Proteomes" id="UP000054166">
    <property type="component" value="Unassembled WGS sequence"/>
</dbReference>
<proteinExistence type="predicted"/>
<dbReference type="EMBL" id="KN833055">
    <property type="protein sequence ID" value="KIM74827.1"/>
    <property type="molecule type" value="Genomic_DNA"/>
</dbReference>
<dbReference type="PROSITE" id="PS51257">
    <property type="entry name" value="PROKAR_LIPOPROTEIN"/>
    <property type="match status" value="1"/>
</dbReference>
<dbReference type="HOGENOM" id="CLU_3088071_0_0_1"/>
<keyword evidence="2" id="KW-1185">Reference proteome</keyword>
<evidence type="ECO:0000313" key="1">
    <source>
        <dbReference type="EMBL" id="KIM74827.1"/>
    </source>
</evidence>
<reference evidence="2" key="2">
    <citation type="submission" date="2015-01" db="EMBL/GenBank/DDBJ databases">
        <title>Evolutionary Origins and Diversification of the Mycorrhizal Mutualists.</title>
        <authorList>
            <consortium name="DOE Joint Genome Institute"/>
            <consortium name="Mycorrhizal Genomics Consortium"/>
            <person name="Kohler A."/>
            <person name="Kuo A."/>
            <person name="Nagy L.G."/>
            <person name="Floudas D."/>
            <person name="Copeland A."/>
            <person name="Barry K.W."/>
            <person name="Cichocki N."/>
            <person name="Veneault-Fourrey C."/>
            <person name="LaButti K."/>
            <person name="Lindquist E.A."/>
            <person name="Lipzen A."/>
            <person name="Lundell T."/>
            <person name="Morin E."/>
            <person name="Murat C."/>
            <person name="Riley R."/>
            <person name="Ohm R."/>
            <person name="Sun H."/>
            <person name="Tunlid A."/>
            <person name="Henrissat B."/>
            <person name="Grigoriev I.V."/>
            <person name="Hibbett D.S."/>
            <person name="Martin F."/>
        </authorList>
    </citation>
    <scope>NUCLEOTIDE SEQUENCE [LARGE SCALE GENOMIC DNA]</scope>
    <source>
        <strain evidence="2">F 1598</strain>
    </source>
</reference>
<organism evidence="1 2">
    <name type="scientific">Piloderma croceum (strain F 1598)</name>
    <dbReference type="NCBI Taxonomy" id="765440"/>
    <lineage>
        <taxon>Eukaryota</taxon>
        <taxon>Fungi</taxon>
        <taxon>Dikarya</taxon>
        <taxon>Basidiomycota</taxon>
        <taxon>Agaricomycotina</taxon>
        <taxon>Agaricomycetes</taxon>
        <taxon>Agaricomycetidae</taxon>
        <taxon>Atheliales</taxon>
        <taxon>Atheliaceae</taxon>
        <taxon>Piloderma</taxon>
    </lineage>
</organism>
<gene>
    <name evidence="1" type="ORF">PILCRDRAFT_827888</name>
</gene>
<sequence>MVRSSGGYGASAAGCAVETKLEQDKRAIAEQSLKDVDQKNRSAGILINPSFC</sequence>
<name>A0A0C3BBX3_PILCF</name>
<protein>
    <submittedName>
        <fullName evidence="1">Uncharacterized protein</fullName>
    </submittedName>
</protein>
<accession>A0A0C3BBX3</accession>